<evidence type="ECO:0000256" key="1">
    <source>
        <dbReference type="ARBA" id="ARBA00023015"/>
    </source>
</evidence>
<protein>
    <submittedName>
        <fullName evidence="5">AraC family transcriptional regulator</fullName>
    </submittedName>
</protein>
<reference evidence="6" key="1">
    <citation type="journal article" date="2019" name="Int. J. Syst. Evol. Microbiol.">
        <title>The Global Catalogue of Microorganisms (GCM) 10K type strain sequencing project: providing services to taxonomists for standard genome sequencing and annotation.</title>
        <authorList>
            <consortium name="The Broad Institute Genomics Platform"/>
            <consortium name="The Broad Institute Genome Sequencing Center for Infectious Disease"/>
            <person name="Wu L."/>
            <person name="Ma J."/>
        </authorList>
    </citation>
    <scope>NUCLEOTIDE SEQUENCE [LARGE SCALE GENOMIC DNA]</scope>
    <source>
        <strain evidence="6">CGMCC 1.12769</strain>
    </source>
</reference>
<dbReference type="RefSeq" id="WP_188535190.1">
    <property type="nucleotide sequence ID" value="NZ_BMFT01000001.1"/>
</dbReference>
<dbReference type="InterPro" id="IPR051353">
    <property type="entry name" value="Tobamovirus_resist_UPF0261"/>
</dbReference>
<name>A0ABQ1Y4G7_9BACL</name>
<keyword evidence="1" id="KW-0805">Transcription regulation</keyword>
<comment type="caution">
    <text evidence="5">The sequence shown here is derived from an EMBL/GenBank/DDBJ whole genome shotgun (WGS) entry which is preliminary data.</text>
</comment>
<keyword evidence="3" id="KW-0804">Transcription</keyword>
<dbReference type="PROSITE" id="PS01124">
    <property type="entry name" value="HTH_ARAC_FAMILY_2"/>
    <property type="match status" value="1"/>
</dbReference>
<dbReference type="Gene3D" id="3.20.20.70">
    <property type="entry name" value="Aldolase class I"/>
    <property type="match status" value="1"/>
</dbReference>
<evidence type="ECO:0000313" key="6">
    <source>
        <dbReference type="Proteomes" id="UP000659344"/>
    </source>
</evidence>
<dbReference type="InterPro" id="IPR015813">
    <property type="entry name" value="Pyrv/PenolPyrv_kinase-like_dom"/>
</dbReference>
<evidence type="ECO:0000259" key="4">
    <source>
        <dbReference type="PROSITE" id="PS01124"/>
    </source>
</evidence>
<dbReference type="InterPro" id="IPR009057">
    <property type="entry name" value="Homeodomain-like_sf"/>
</dbReference>
<dbReference type="Pfam" id="PF12833">
    <property type="entry name" value="HTH_18"/>
    <property type="match status" value="1"/>
</dbReference>
<dbReference type="PANTHER" id="PTHR31862">
    <property type="entry name" value="UPF0261 DOMAIN PROTEIN (AFU_ORTHOLOGUE AFUA_1G10120)"/>
    <property type="match status" value="1"/>
</dbReference>
<sequence>MNREQILNNLRSQLEMGNHIIGVGTGAGITAKYVKQGGADFILTLNSGKFRQMGRSSLAGFLPFCNSNDMVMDFGSREIIPLVKDMPIIFGLNATDPTKDMEDYISEIKAKGFSGINNYPTVGLIDGRFSEALQEDGNDYLLEVEAIRLAHEKDLFTVAFVFDEIQAAQMIEAGADIICAHLGLTEGGLLGAKKVFSLEAAKVKADKIFHACNELKPGIIKLVYGGPVKTPIDVQYMYSNNENLMGYIGGSAFERIPSEKSITNITKAFKISGKLDEDDLMVKMLDGITKHYDYVEFVKEYVAQNYMNEISFIDLAKVAHVSRSYLSSLFTKQVGCSFQTYIVQYRMDKAAEILDRENIQLSELAPLVGYQDYAQFSKMFKKYKGCTPKQYKSNINTKTHDIKAFS</sequence>
<keyword evidence="2" id="KW-0238">DNA-binding</keyword>
<dbReference type="SUPFAM" id="SSF51621">
    <property type="entry name" value="Phosphoenolpyruvate/pyruvate domain"/>
    <property type="match status" value="1"/>
</dbReference>
<dbReference type="InterPro" id="IPR009215">
    <property type="entry name" value="TIM-br_IGPS-like"/>
</dbReference>
<dbReference type="InterPro" id="IPR020449">
    <property type="entry name" value="Tscrpt_reg_AraC-type_HTH"/>
</dbReference>
<dbReference type="EMBL" id="BMFT01000001">
    <property type="protein sequence ID" value="GGH11531.1"/>
    <property type="molecule type" value="Genomic_DNA"/>
</dbReference>
<gene>
    <name evidence="5" type="ORF">GCM10008013_03360</name>
</gene>
<dbReference type="PANTHER" id="PTHR31862:SF1">
    <property type="entry name" value="UPF0261 DOMAIN PROTEIN (AFU_ORTHOLOGUE AFUA_1G10120)"/>
    <property type="match status" value="1"/>
</dbReference>
<dbReference type="PRINTS" id="PR00032">
    <property type="entry name" value="HTHARAC"/>
</dbReference>
<accession>A0ABQ1Y4G7</accession>
<dbReference type="Gene3D" id="1.10.10.60">
    <property type="entry name" value="Homeodomain-like"/>
    <property type="match status" value="2"/>
</dbReference>
<dbReference type="InterPro" id="IPR018060">
    <property type="entry name" value="HTH_AraC"/>
</dbReference>
<proteinExistence type="predicted"/>
<dbReference type="Pfam" id="PF09370">
    <property type="entry name" value="PEP_hydrolase"/>
    <property type="match status" value="1"/>
</dbReference>
<evidence type="ECO:0000313" key="5">
    <source>
        <dbReference type="EMBL" id="GGH11531.1"/>
    </source>
</evidence>
<dbReference type="SUPFAM" id="SSF46689">
    <property type="entry name" value="Homeodomain-like"/>
    <property type="match status" value="2"/>
</dbReference>
<dbReference type="Proteomes" id="UP000659344">
    <property type="component" value="Unassembled WGS sequence"/>
</dbReference>
<organism evidence="5 6">
    <name type="scientific">Paenibacillus segetis</name>
    <dbReference type="NCBI Taxonomy" id="1325360"/>
    <lineage>
        <taxon>Bacteria</taxon>
        <taxon>Bacillati</taxon>
        <taxon>Bacillota</taxon>
        <taxon>Bacilli</taxon>
        <taxon>Bacillales</taxon>
        <taxon>Paenibacillaceae</taxon>
        <taxon>Paenibacillus</taxon>
    </lineage>
</organism>
<evidence type="ECO:0000256" key="3">
    <source>
        <dbReference type="ARBA" id="ARBA00023163"/>
    </source>
</evidence>
<keyword evidence="6" id="KW-1185">Reference proteome</keyword>
<dbReference type="InterPro" id="IPR013785">
    <property type="entry name" value="Aldolase_TIM"/>
</dbReference>
<dbReference type="SMART" id="SM00342">
    <property type="entry name" value="HTH_ARAC"/>
    <property type="match status" value="1"/>
</dbReference>
<feature type="domain" description="HTH araC/xylS-type" evidence="4">
    <location>
        <begin position="296"/>
        <end position="394"/>
    </location>
</feature>
<evidence type="ECO:0000256" key="2">
    <source>
        <dbReference type="ARBA" id="ARBA00023125"/>
    </source>
</evidence>